<organism evidence="2">
    <name type="scientific">Loa loa</name>
    <name type="common">Eye worm</name>
    <name type="synonym">Filaria loa</name>
    <dbReference type="NCBI Taxonomy" id="7209"/>
    <lineage>
        <taxon>Eukaryota</taxon>
        <taxon>Metazoa</taxon>
        <taxon>Ecdysozoa</taxon>
        <taxon>Nematoda</taxon>
        <taxon>Chromadorea</taxon>
        <taxon>Rhabditida</taxon>
        <taxon>Spirurina</taxon>
        <taxon>Spiruromorpha</taxon>
        <taxon>Filarioidea</taxon>
        <taxon>Onchocercidae</taxon>
        <taxon>Loa</taxon>
    </lineage>
</organism>
<dbReference type="CTD" id="9940689"/>
<protein>
    <submittedName>
        <fullName evidence="2">Uncharacterized protein</fullName>
    </submittedName>
</protein>
<dbReference type="AlphaFoldDB" id="A0A1S0U5I8"/>
<proteinExistence type="predicted"/>
<dbReference type="GeneID" id="9940689"/>
<feature type="transmembrane region" description="Helical" evidence="1">
    <location>
        <begin position="12"/>
        <end position="29"/>
    </location>
</feature>
<keyword evidence="1" id="KW-0812">Transmembrane</keyword>
<accession>A0A1S0U5I8</accession>
<name>A0A1S0U5I8_LOALO</name>
<dbReference type="RefSeq" id="XP_003138886.1">
    <property type="nucleotide sequence ID" value="XM_003138838.1"/>
</dbReference>
<keyword evidence="1" id="KW-1133">Transmembrane helix</keyword>
<dbReference type="KEGG" id="loa:LOAG_03301"/>
<sequence length="142" mass="17083">MNNIVDGRSFSFLITLIAVNTIVYSYSIPRQKSYHQLDLMIKRCFRTVCKDWIHECHWFCDLAKGRLLSDSFIKIRIIIKDYSFVDRILKELIYYVTRSNGDKFRMVHYPMKPVAIKQVSDELNYRWTVAPVIIIFDCYWLR</sequence>
<reference evidence="2" key="1">
    <citation type="submission" date="2012-04" db="EMBL/GenBank/DDBJ databases">
        <title>The Genome Sequence of Loa loa.</title>
        <authorList>
            <consortium name="The Broad Institute Genome Sequencing Platform"/>
            <consortium name="Broad Institute Genome Sequencing Center for Infectious Disease"/>
            <person name="Nutman T.B."/>
            <person name="Fink D.L."/>
            <person name="Russ C."/>
            <person name="Young S."/>
            <person name="Zeng Q."/>
            <person name="Gargeya S."/>
            <person name="Alvarado L."/>
            <person name="Berlin A."/>
            <person name="Chapman S.B."/>
            <person name="Chen Z."/>
            <person name="Freedman E."/>
            <person name="Gellesch M."/>
            <person name="Goldberg J."/>
            <person name="Griggs A."/>
            <person name="Gujja S."/>
            <person name="Heilman E.R."/>
            <person name="Heiman D."/>
            <person name="Howarth C."/>
            <person name="Mehta T."/>
            <person name="Neiman D."/>
            <person name="Pearson M."/>
            <person name="Roberts A."/>
            <person name="Saif S."/>
            <person name="Shea T."/>
            <person name="Shenoy N."/>
            <person name="Sisk P."/>
            <person name="Stolte C."/>
            <person name="Sykes S."/>
            <person name="White J."/>
            <person name="Yandava C."/>
            <person name="Haas B."/>
            <person name="Henn M.R."/>
            <person name="Nusbaum C."/>
            <person name="Birren B."/>
        </authorList>
    </citation>
    <scope>NUCLEOTIDE SEQUENCE [LARGE SCALE GENOMIC DNA]</scope>
</reference>
<dbReference type="InParanoid" id="A0A1S0U5I8"/>
<gene>
    <name evidence="2" type="ORF">LOAG_03301</name>
</gene>
<evidence type="ECO:0000256" key="1">
    <source>
        <dbReference type="SAM" id="Phobius"/>
    </source>
</evidence>
<dbReference type="EMBL" id="JH712296">
    <property type="protein sequence ID" value="EFO25187.1"/>
    <property type="molecule type" value="Genomic_DNA"/>
</dbReference>
<keyword evidence="1" id="KW-0472">Membrane</keyword>
<dbReference type="OrthoDB" id="5848454at2759"/>
<evidence type="ECO:0000313" key="2">
    <source>
        <dbReference type="EMBL" id="EFO25187.1"/>
    </source>
</evidence>